<organism evidence="1 2">
    <name type="scientific">Microvirga arabica</name>
    <dbReference type="NCBI Taxonomy" id="1128671"/>
    <lineage>
        <taxon>Bacteria</taxon>
        <taxon>Pseudomonadati</taxon>
        <taxon>Pseudomonadota</taxon>
        <taxon>Alphaproteobacteria</taxon>
        <taxon>Hyphomicrobiales</taxon>
        <taxon>Methylobacteriaceae</taxon>
        <taxon>Microvirga</taxon>
    </lineage>
</organism>
<accession>A0ABV6YAJ0</accession>
<proteinExistence type="predicted"/>
<evidence type="ECO:0008006" key="3">
    <source>
        <dbReference type="Google" id="ProtNLM"/>
    </source>
</evidence>
<reference evidence="1 2" key="1">
    <citation type="submission" date="2024-09" db="EMBL/GenBank/DDBJ databases">
        <title>Nodulacao em especies de Leguminosae Basais da Amazonia e Caracterizacao dos Rizobios e Bacterias Associadas aos Nodulos.</title>
        <authorList>
            <person name="Jambeiro I.C.A."/>
            <person name="Lopes I.S."/>
            <person name="Aguiar E.R.G.R."/>
            <person name="Santos A.F.J."/>
            <person name="Dos Santos J.M.F."/>
            <person name="Gross E."/>
        </authorList>
    </citation>
    <scope>NUCLEOTIDE SEQUENCE [LARGE SCALE GENOMIC DNA]</scope>
    <source>
        <strain evidence="1 2">BRUESC1165</strain>
    </source>
</reference>
<protein>
    <recommendedName>
        <fullName evidence="3">Class I SAM-dependent methyltransferase</fullName>
    </recommendedName>
</protein>
<comment type="caution">
    <text evidence="1">The sequence shown here is derived from an EMBL/GenBank/DDBJ whole genome shotgun (WGS) entry which is preliminary data.</text>
</comment>
<dbReference type="RefSeq" id="WP_377030280.1">
    <property type="nucleotide sequence ID" value="NZ_JBHOMY010000046.1"/>
</dbReference>
<evidence type="ECO:0000313" key="2">
    <source>
        <dbReference type="Proteomes" id="UP001593940"/>
    </source>
</evidence>
<keyword evidence="2" id="KW-1185">Reference proteome</keyword>
<gene>
    <name evidence="1" type="ORF">ACETIH_16565</name>
</gene>
<name>A0ABV6YAJ0_9HYPH</name>
<sequence length="198" mass="22729">MSSTALHYWDASWDLRPAECPCDVDFIAWLDENRIVDATIYHFGTGAHHHVGIECARMERRNAVLGITAAPQEYETFVKLAIERPDVLRHYNAVFGDIYLLNRKLLPVFDVVTLFHLCEFRGDKNDAYGAMTDLELLNLLTDQTRPGGHILFFPGSFAFDRADHSAKDVIAEWEQQRAVEKLGRYKSLLVYRKRGGER</sequence>
<evidence type="ECO:0000313" key="1">
    <source>
        <dbReference type="EMBL" id="MFC1458280.1"/>
    </source>
</evidence>
<dbReference type="EMBL" id="JBHOMY010000046">
    <property type="protein sequence ID" value="MFC1458280.1"/>
    <property type="molecule type" value="Genomic_DNA"/>
</dbReference>
<dbReference type="Proteomes" id="UP001593940">
    <property type="component" value="Unassembled WGS sequence"/>
</dbReference>